<accession>K1Z511</accession>
<dbReference type="EMBL" id="AMFJ01028818">
    <property type="protein sequence ID" value="EKD44587.1"/>
    <property type="molecule type" value="Genomic_DNA"/>
</dbReference>
<feature type="transmembrane region" description="Helical" evidence="1">
    <location>
        <begin position="12"/>
        <end position="35"/>
    </location>
</feature>
<organism evidence="2">
    <name type="scientific">uncultured bacterium</name>
    <name type="common">gcode 4</name>
    <dbReference type="NCBI Taxonomy" id="1234023"/>
    <lineage>
        <taxon>Bacteria</taxon>
        <taxon>environmental samples</taxon>
    </lineage>
</organism>
<evidence type="ECO:0000256" key="1">
    <source>
        <dbReference type="SAM" id="Phobius"/>
    </source>
</evidence>
<reference evidence="2" key="1">
    <citation type="journal article" date="2012" name="Science">
        <title>Fermentation, hydrogen, and sulfur metabolism in multiple uncultivated bacterial phyla.</title>
        <authorList>
            <person name="Wrighton K.C."/>
            <person name="Thomas B.C."/>
            <person name="Sharon I."/>
            <person name="Miller C.S."/>
            <person name="Castelle C.J."/>
            <person name="VerBerkmoes N.C."/>
            <person name="Wilkins M.J."/>
            <person name="Hettich R.L."/>
            <person name="Lipton M.S."/>
            <person name="Williams K.H."/>
            <person name="Long P.E."/>
            <person name="Banfield J.F."/>
        </authorList>
    </citation>
    <scope>NUCLEOTIDE SEQUENCE [LARGE SCALE GENOMIC DNA]</scope>
</reference>
<proteinExistence type="predicted"/>
<name>K1Z511_9BACT</name>
<protein>
    <recommendedName>
        <fullName evidence="3">Type 4 fimbrial biogenesis protein PilX N-terminal domain-containing protein</fullName>
    </recommendedName>
</protein>
<evidence type="ECO:0000313" key="2">
    <source>
        <dbReference type="EMBL" id="EKD44587.1"/>
    </source>
</evidence>
<keyword evidence="1" id="KW-1133">Transmembrane helix</keyword>
<dbReference type="AlphaFoldDB" id="K1Z511"/>
<keyword evidence="1" id="KW-0812">Transmembrane</keyword>
<gene>
    <name evidence="2" type="ORF">ACD_71C00087G0002</name>
</gene>
<comment type="caution">
    <text evidence="2">The sequence shown here is derived from an EMBL/GenBank/DDBJ whole genome shotgun (WGS) entry which is preliminary data.</text>
</comment>
<keyword evidence="1" id="KW-0472">Membrane</keyword>
<sequence length="148" mass="16659">MFHFAKSKRGETLISVLVGVIILALAIGAITTILMQNRTIDEDYNTNNTVFLLRTNAENIVKKMDTKSLAEKDVFYLSKDSSSKIFQILTGTTNDSYRYINSDGDLVTNTGSYGWTLYSRVFLLEKNDTTLGEPHQIIKAGIKELIRK</sequence>
<evidence type="ECO:0008006" key="3">
    <source>
        <dbReference type="Google" id="ProtNLM"/>
    </source>
</evidence>